<dbReference type="VEuPathDB" id="VectorBase:ISCI011823"/>
<dbReference type="EMBL" id="DS855368">
    <property type="protein sequence ID" value="EEC13730.1"/>
    <property type="molecule type" value="Genomic_DNA"/>
</dbReference>
<protein>
    <submittedName>
        <fullName evidence="4 5">Sulfotransferase, putative</fullName>
        <ecNumber evidence="4">2.8.2.4</ecNumber>
    </submittedName>
</protein>
<dbReference type="Gene3D" id="3.40.50.300">
    <property type="entry name" value="P-loop containing nucleotide triphosphate hydrolases"/>
    <property type="match status" value="1"/>
</dbReference>
<dbReference type="Proteomes" id="UP000001555">
    <property type="component" value="Unassembled WGS sequence"/>
</dbReference>
<dbReference type="OrthoDB" id="205623at2759"/>
<dbReference type="FunCoup" id="B7Q4F8">
    <property type="interactions" value="6"/>
</dbReference>
<evidence type="ECO:0000313" key="4">
    <source>
        <dbReference type="EMBL" id="EEC13730.1"/>
    </source>
</evidence>
<dbReference type="InParanoid" id="B7Q4F8"/>
<keyword evidence="2 4" id="KW-0808">Transferase</keyword>
<gene>
    <name evidence="4" type="ORF">IscW_ISCW011823</name>
</gene>
<dbReference type="InterPro" id="IPR000863">
    <property type="entry name" value="Sulfotransferase_dom"/>
</dbReference>
<dbReference type="EnsemblMetazoa" id="ISCW011823-RA">
    <property type="protein sequence ID" value="ISCW011823-PA"/>
    <property type="gene ID" value="ISCW011823"/>
</dbReference>
<evidence type="ECO:0000313" key="5">
    <source>
        <dbReference type="EnsemblMetazoa" id="ISCW011823-PA"/>
    </source>
</evidence>
<reference evidence="5" key="2">
    <citation type="submission" date="2020-05" db="UniProtKB">
        <authorList>
            <consortium name="EnsemblMetazoa"/>
        </authorList>
    </citation>
    <scope>IDENTIFICATION</scope>
    <source>
        <strain evidence="5">wikel</strain>
    </source>
</reference>
<proteinExistence type="inferred from homology"/>
<organism>
    <name type="scientific">Ixodes scapularis</name>
    <name type="common">Black-legged tick</name>
    <name type="synonym">Deer tick</name>
    <dbReference type="NCBI Taxonomy" id="6945"/>
    <lineage>
        <taxon>Eukaryota</taxon>
        <taxon>Metazoa</taxon>
        <taxon>Ecdysozoa</taxon>
        <taxon>Arthropoda</taxon>
        <taxon>Chelicerata</taxon>
        <taxon>Arachnida</taxon>
        <taxon>Acari</taxon>
        <taxon>Parasitiformes</taxon>
        <taxon>Ixodida</taxon>
        <taxon>Ixodoidea</taxon>
        <taxon>Ixodidae</taxon>
        <taxon>Ixodinae</taxon>
        <taxon>Ixodes</taxon>
    </lineage>
</organism>
<sequence>MDMTVVNPISPVVPVFAHCIITAGVGAAVSPTSTERSRRLDNSMPRQLFKNVDGFYVFSAYSEEWVRSALRYKPVPEDVFIVSYPKSGTTWMQHIVYNIFNGRSPPAHPLDASREMPFLELQGPDSVKEMPRPGVIKTHMPFGSQPYSLHAKYIYICRNPYDCCVSFFYHTKGLAAFQFQDGTFDEFFELFLNGKPDFSDYFEHLLSWYEHRHDPNVLFLTYEDLKKDTRAWVLKIADFLGNEYGTRLRAEQGLLEGILNRTSFKNMKVLNATIQEDLVKMANLAEDELPNWMKGLGHDADIDRVEKPLTEDTFRKGNVGDWRNHFSADQVKRLKERIELRTRGSDVMDLWKDNGLP</sequence>
<evidence type="ECO:0000313" key="6">
    <source>
        <dbReference type="Proteomes" id="UP000001555"/>
    </source>
</evidence>
<comment type="similarity">
    <text evidence="1">Belongs to the sulfotransferase 1 family.</text>
</comment>
<dbReference type="PaxDb" id="6945-B7Q4F8"/>
<feature type="domain" description="Sulfotransferase" evidence="3">
    <location>
        <begin position="76"/>
        <end position="339"/>
    </location>
</feature>
<dbReference type="InterPro" id="IPR027417">
    <property type="entry name" value="P-loop_NTPase"/>
</dbReference>
<evidence type="ECO:0000256" key="1">
    <source>
        <dbReference type="ARBA" id="ARBA00005771"/>
    </source>
</evidence>
<dbReference type="VEuPathDB" id="VectorBase:ISCP_027171"/>
<name>B7Q4F8_IXOSC</name>
<dbReference type="HOGENOM" id="CLU_027239_2_0_1"/>
<accession>B7Q4F8</accession>
<dbReference type="EMBL" id="ABJB010857936">
    <property type="status" value="NOT_ANNOTATED_CDS"/>
    <property type="molecule type" value="Genomic_DNA"/>
</dbReference>
<dbReference type="VEuPathDB" id="VectorBase:ISCW011823"/>
<dbReference type="SUPFAM" id="SSF52540">
    <property type="entry name" value="P-loop containing nucleoside triphosphate hydrolases"/>
    <property type="match status" value="1"/>
</dbReference>
<dbReference type="Pfam" id="PF00685">
    <property type="entry name" value="Sulfotransfer_1"/>
    <property type="match status" value="1"/>
</dbReference>
<dbReference type="EMBL" id="ABJB011042290">
    <property type="status" value="NOT_ANNOTATED_CDS"/>
    <property type="molecule type" value="Genomic_DNA"/>
</dbReference>
<dbReference type="GO" id="GO:0051923">
    <property type="term" value="P:sulfation"/>
    <property type="evidence" value="ECO:0000318"/>
    <property type="project" value="GO_Central"/>
</dbReference>
<dbReference type="GO" id="GO:0005737">
    <property type="term" value="C:cytoplasm"/>
    <property type="evidence" value="ECO:0000318"/>
    <property type="project" value="GO_Central"/>
</dbReference>
<reference evidence="4 6" key="1">
    <citation type="submission" date="2008-03" db="EMBL/GenBank/DDBJ databases">
        <title>Annotation of Ixodes scapularis.</title>
        <authorList>
            <consortium name="Ixodes scapularis Genome Project Consortium"/>
            <person name="Caler E."/>
            <person name="Hannick L.I."/>
            <person name="Bidwell S."/>
            <person name="Joardar V."/>
            <person name="Thiagarajan M."/>
            <person name="Amedeo P."/>
            <person name="Galinsky K.J."/>
            <person name="Schobel S."/>
            <person name="Inman J."/>
            <person name="Hostetler J."/>
            <person name="Miller J."/>
            <person name="Hammond M."/>
            <person name="Megy K."/>
            <person name="Lawson D."/>
            <person name="Kodira C."/>
            <person name="Sutton G."/>
            <person name="Meyer J."/>
            <person name="Hill C.A."/>
            <person name="Birren B."/>
            <person name="Nene V."/>
            <person name="Collins F."/>
            <person name="Alarcon-Chaidez F."/>
            <person name="Wikel S."/>
            <person name="Strausberg R."/>
        </authorList>
    </citation>
    <scope>NUCLEOTIDE SEQUENCE [LARGE SCALE GENOMIC DNA]</scope>
    <source>
        <strain evidence="6">Wikel</strain>
        <strain evidence="4">Wikel colony</strain>
    </source>
</reference>
<keyword evidence="6" id="KW-1185">Reference proteome</keyword>
<dbReference type="PANTHER" id="PTHR11783">
    <property type="entry name" value="SULFOTRANSFERASE SULT"/>
    <property type="match status" value="1"/>
</dbReference>
<dbReference type="GO" id="GO:0004304">
    <property type="term" value="F:estrone sulfotransferase activity"/>
    <property type="evidence" value="ECO:0007669"/>
    <property type="project" value="UniProtKB-EC"/>
</dbReference>
<evidence type="ECO:0000256" key="2">
    <source>
        <dbReference type="ARBA" id="ARBA00022679"/>
    </source>
</evidence>
<dbReference type="GO" id="GO:0008146">
    <property type="term" value="F:sulfotransferase activity"/>
    <property type="evidence" value="ECO:0000318"/>
    <property type="project" value="GO_Central"/>
</dbReference>
<dbReference type="EC" id="2.8.2.4" evidence="4"/>
<evidence type="ECO:0000259" key="3">
    <source>
        <dbReference type="Pfam" id="PF00685"/>
    </source>
</evidence>
<dbReference type="AlphaFoldDB" id="B7Q4F8"/>